<dbReference type="SUPFAM" id="SSF55811">
    <property type="entry name" value="Nudix"/>
    <property type="match status" value="1"/>
</dbReference>
<keyword evidence="3" id="KW-0515">Mutator protein</keyword>
<dbReference type="EC" id="3.6.1.55" evidence="11"/>
<reference evidence="14 15" key="1">
    <citation type="submission" date="2017-08" db="EMBL/GenBank/DDBJ databases">
        <title>Acidophilic green algal genome provides insights into adaptation to an acidic environment.</title>
        <authorList>
            <person name="Hirooka S."/>
            <person name="Hirose Y."/>
            <person name="Kanesaki Y."/>
            <person name="Higuchi S."/>
            <person name="Fujiwara T."/>
            <person name="Onuma R."/>
            <person name="Era A."/>
            <person name="Ohbayashi R."/>
            <person name="Uzuka A."/>
            <person name="Nozaki H."/>
            <person name="Yoshikawa H."/>
            <person name="Miyagishima S.Y."/>
        </authorList>
    </citation>
    <scope>NUCLEOTIDE SEQUENCE [LARGE SCALE GENOMIC DNA]</scope>
    <source>
        <strain evidence="14 15">NIES-2499</strain>
    </source>
</reference>
<dbReference type="PROSITE" id="PS51462">
    <property type="entry name" value="NUDIX"/>
    <property type="match status" value="1"/>
</dbReference>
<keyword evidence="8" id="KW-0460">Magnesium</keyword>
<dbReference type="InterPro" id="IPR000086">
    <property type="entry name" value="NUDIX_hydrolase_dom"/>
</dbReference>
<gene>
    <name evidence="14" type="ORF">CEUSTIGMA_g7078.t1</name>
</gene>
<evidence type="ECO:0000256" key="2">
    <source>
        <dbReference type="ARBA" id="ARBA00005582"/>
    </source>
</evidence>
<dbReference type="Pfam" id="PF00293">
    <property type="entry name" value="NUDIX"/>
    <property type="match status" value="1"/>
</dbReference>
<evidence type="ECO:0000259" key="13">
    <source>
        <dbReference type="PROSITE" id="PS51462"/>
    </source>
</evidence>
<keyword evidence="7 12" id="KW-0378">Hydrolase</keyword>
<evidence type="ECO:0000256" key="6">
    <source>
        <dbReference type="ARBA" id="ARBA00022763"/>
    </source>
</evidence>
<evidence type="ECO:0000256" key="3">
    <source>
        <dbReference type="ARBA" id="ARBA00022457"/>
    </source>
</evidence>
<keyword evidence="6" id="KW-0227">DNA damage</keyword>
<dbReference type="EMBL" id="BEGY01000044">
    <property type="protein sequence ID" value="GAX79637.1"/>
    <property type="molecule type" value="Genomic_DNA"/>
</dbReference>
<dbReference type="GO" id="GO:0006260">
    <property type="term" value="P:DNA replication"/>
    <property type="evidence" value="ECO:0007669"/>
    <property type="project" value="UniProtKB-KW"/>
</dbReference>
<comment type="caution">
    <text evidence="14">The sequence shown here is derived from an EMBL/GenBank/DDBJ whole genome shotgun (WGS) entry which is preliminary data.</text>
</comment>
<evidence type="ECO:0000256" key="7">
    <source>
        <dbReference type="ARBA" id="ARBA00022801"/>
    </source>
</evidence>
<dbReference type="GO" id="GO:0008413">
    <property type="term" value="F:8-oxo-7,8-dihydroguanosine triphosphate pyrophosphatase activity"/>
    <property type="evidence" value="ECO:0007669"/>
    <property type="project" value="TreeGrafter"/>
</dbReference>
<keyword evidence="5" id="KW-0479">Metal-binding</keyword>
<proteinExistence type="inferred from homology"/>
<protein>
    <recommendedName>
        <fullName evidence="11">8-oxo-dGTP diphosphatase</fullName>
        <ecNumber evidence="11">3.6.1.55</ecNumber>
    </recommendedName>
</protein>
<accession>A0A250X998</accession>
<sequence length="135" mass="14683">MIKLQKSFFCNTSVRSNLKEQACSIQRFEPRSIGALLFPSRLYNKSSIIMATASKSGISARTLLVVGVALITPCRSSGSSPSPFSTEPLVLLAQRPEGKTNAGLWEFPGGKVEVDETPEQALVREVKEELGVVDR</sequence>
<evidence type="ECO:0000256" key="12">
    <source>
        <dbReference type="RuleBase" id="RU003476"/>
    </source>
</evidence>
<dbReference type="PRINTS" id="PR00502">
    <property type="entry name" value="NUDIXFAMILY"/>
</dbReference>
<name>A0A250X998_9CHLO</name>
<evidence type="ECO:0000256" key="4">
    <source>
        <dbReference type="ARBA" id="ARBA00022705"/>
    </source>
</evidence>
<evidence type="ECO:0000256" key="11">
    <source>
        <dbReference type="ARBA" id="ARBA00038905"/>
    </source>
</evidence>
<dbReference type="PROSITE" id="PS00893">
    <property type="entry name" value="NUDIX_BOX"/>
    <property type="match status" value="1"/>
</dbReference>
<evidence type="ECO:0000256" key="1">
    <source>
        <dbReference type="ARBA" id="ARBA00001946"/>
    </source>
</evidence>
<dbReference type="GO" id="GO:0046872">
    <property type="term" value="F:metal ion binding"/>
    <property type="evidence" value="ECO:0007669"/>
    <property type="project" value="UniProtKB-KW"/>
</dbReference>
<dbReference type="InterPro" id="IPR047127">
    <property type="entry name" value="MutT-like"/>
</dbReference>
<dbReference type="AlphaFoldDB" id="A0A250X998"/>
<dbReference type="InterPro" id="IPR020476">
    <property type="entry name" value="Nudix_hydrolase"/>
</dbReference>
<comment type="cofactor">
    <cofactor evidence="1">
        <name>Mg(2+)</name>
        <dbReference type="ChEBI" id="CHEBI:18420"/>
    </cofactor>
</comment>
<evidence type="ECO:0000313" key="15">
    <source>
        <dbReference type="Proteomes" id="UP000232323"/>
    </source>
</evidence>
<evidence type="ECO:0000256" key="8">
    <source>
        <dbReference type="ARBA" id="ARBA00022842"/>
    </source>
</evidence>
<dbReference type="GO" id="GO:0044716">
    <property type="term" value="F:8-oxo-GDP phosphatase activity"/>
    <property type="evidence" value="ECO:0007669"/>
    <property type="project" value="TreeGrafter"/>
</dbReference>
<dbReference type="InterPro" id="IPR015797">
    <property type="entry name" value="NUDIX_hydrolase-like_dom_sf"/>
</dbReference>
<evidence type="ECO:0000256" key="5">
    <source>
        <dbReference type="ARBA" id="ARBA00022723"/>
    </source>
</evidence>
<keyword evidence="4" id="KW-0235">DNA replication</keyword>
<feature type="domain" description="Nudix hydrolase" evidence="13">
    <location>
        <begin position="61"/>
        <end position="135"/>
    </location>
</feature>
<keyword evidence="15" id="KW-1185">Reference proteome</keyword>
<dbReference type="PANTHER" id="PTHR47707:SF1">
    <property type="entry name" value="NUDIX HYDROLASE FAMILY PROTEIN"/>
    <property type="match status" value="1"/>
</dbReference>
<comment type="similarity">
    <text evidence="2 12">Belongs to the Nudix hydrolase family.</text>
</comment>
<dbReference type="GO" id="GO:0044715">
    <property type="term" value="F:8-oxo-dGDP phosphatase activity"/>
    <property type="evidence" value="ECO:0007669"/>
    <property type="project" value="TreeGrafter"/>
</dbReference>
<organism evidence="14 15">
    <name type="scientific">Chlamydomonas eustigma</name>
    <dbReference type="NCBI Taxonomy" id="1157962"/>
    <lineage>
        <taxon>Eukaryota</taxon>
        <taxon>Viridiplantae</taxon>
        <taxon>Chlorophyta</taxon>
        <taxon>core chlorophytes</taxon>
        <taxon>Chlorophyceae</taxon>
        <taxon>CS clade</taxon>
        <taxon>Chlamydomonadales</taxon>
        <taxon>Chlamydomonadaceae</taxon>
        <taxon>Chlamydomonas</taxon>
    </lineage>
</organism>
<keyword evidence="9" id="KW-0234">DNA repair</keyword>
<dbReference type="InterPro" id="IPR020084">
    <property type="entry name" value="NUDIX_hydrolase_CS"/>
</dbReference>
<dbReference type="GO" id="GO:0035539">
    <property type="term" value="F:8-oxo-7,8-dihydrodeoxyguanosine triphosphate pyrophosphatase activity"/>
    <property type="evidence" value="ECO:0007669"/>
    <property type="project" value="UniProtKB-EC"/>
</dbReference>
<dbReference type="PANTHER" id="PTHR47707">
    <property type="entry name" value="8-OXO-DGTP DIPHOSPHATASE"/>
    <property type="match status" value="1"/>
</dbReference>
<dbReference type="Proteomes" id="UP000232323">
    <property type="component" value="Unassembled WGS sequence"/>
</dbReference>
<dbReference type="GO" id="GO:0006281">
    <property type="term" value="P:DNA repair"/>
    <property type="evidence" value="ECO:0007669"/>
    <property type="project" value="UniProtKB-KW"/>
</dbReference>
<dbReference type="Gene3D" id="3.90.79.10">
    <property type="entry name" value="Nucleoside Triphosphate Pyrophosphohydrolase"/>
    <property type="match status" value="1"/>
</dbReference>
<evidence type="ECO:0000256" key="10">
    <source>
        <dbReference type="ARBA" id="ARBA00035861"/>
    </source>
</evidence>
<dbReference type="OrthoDB" id="276276at2759"/>
<evidence type="ECO:0000313" key="14">
    <source>
        <dbReference type="EMBL" id="GAX79637.1"/>
    </source>
</evidence>
<comment type="catalytic activity">
    <reaction evidence="10">
        <text>8-oxo-dGTP + H2O = 8-oxo-dGMP + diphosphate + H(+)</text>
        <dbReference type="Rhea" id="RHEA:31575"/>
        <dbReference type="ChEBI" id="CHEBI:15377"/>
        <dbReference type="ChEBI" id="CHEBI:15378"/>
        <dbReference type="ChEBI" id="CHEBI:33019"/>
        <dbReference type="ChEBI" id="CHEBI:63224"/>
        <dbReference type="ChEBI" id="CHEBI:77896"/>
        <dbReference type="EC" id="3.6.1.55"/>
    </reaction>
</comment>
<evidence type="ECO:0000256" key="9">
    <source>
        <dbReference type="ARBA" id="ARBA00023204"/>
    </source>
</evidence>